<protein>
    <recommendedName>
        <fullName evidence="7">Protein kinase domain-containing protein</fullName>
    </recommendedName>
</protein>
<evidence type="ECO:0000256" key="4">
    <source>
        <dbReference type="ARBA" id="ARBA00022741"/>
    </source>
</evidence>
<comment type="caution">
    <text evidence="8">The sequence shown here is derived from an EMBL/GenBank/DDBJ whole genome shotgun (WGS) entry which is preliminary data.</text>
</comment>
<dbReference type="InterPro" id="IPR003409">
    <property type="entry name" value="MORN"/>
</dbReference>
<dbReference type="InterPro" id="IPR008271">
    <property type="entry name" value="Ser/Thr_kinase_AS"/>
</dbReference>
<dbReference type="RefSeq" id="XP_029234974.1">
    <property type="nucleotide sequence ID" value="XM_029385173.1"/>
</dbReference>
<dbReference type="OMA" id="KPPWPEC"/>
<dbReference type="SUPFAM" id="SSF56112">
    <property type="entry name" value="Protein kinase-like (PK-like)"/>
    <property type="match status" value="1"/>
</dbReference>
<evidence type="ECO:0000256" key="2">
    <source>
        <dbReference type="ARBA" id="ARBA00022679"/>
    </source>
</evidence>
<gene>
    <name evidence="8" type="ORF">TraAM80_08421</name>
</gene>
<name>A0A422N0Q9_TRYRA</name>
<dbReference type="InterPro" id="IPR011009">
    <property type="entry name" value="Kinase-like_dom_sf"/>
</dbReference>
<keyword evidence="4" id="KW-0547">Nucleotide-binding</keyword>
<dbReference type="PROSITE" id="PS00108">
    <property type="entry name" value="PROTEIN_KINASE_ST"/>
    <property type="match status" value="1"/>
</dbReference>
<dbReference type="GO" id="GO:0005524">
    <property type="term" value="F:ATP binding"/>
    <property type="evidence" value="ECO:0007669"/>
    <property type="project" value="UniProtKB-KW"/>
</dbReference>
<dbReference type="SMART" id="SM00220">
    <property type="entry name" value="S_TKc"/>
    <property type="match status" value="1"/>
</dbReference>
<dbReference type="VEuPathDB" id="TriTrypDB:TRSC58_01167"/>
<dbReference type="PROSITE" id="PS50011">
    <property type="entry name" value="PROTEIN_KINASE_DOM"/>
    <property type="match status" value="1"/>
</dbReference>
<dbReference type="Gene3D" id="1.10.510.10">
    <property type="entry name" value="Transferase(Phosphotransferase) domain 1"/>
    <property type="match status" value="1"/>
</dbReference>
<dbReference type="SUPFAM" id="SSF82185">
    <property type="entry name" value="Histone H3 K4-specific methyltransferase SET7/9 N-terminal domain"/>
    <property type="match status" value="2"/>
</dbReference>
<evidence type="ECO:0000259" key="7">
    <source>
        <dbReference type="PROSITE" id="PS50011"/>
    </source>
</evidence>
<dbReference type="SMART" id="SM00698">
    <property type="entry name" value="MORN"/>
    <property type="match status" value="7"/>
</dbReference>
<dbReference type="GeneID" id="40332354"/>
<accession>A0A422N0Q9</accession>
<dbReference type="PANTHER" id="PTHR11584:SF369">
    <property type="entry name" value="MITOGEN-ACTIVATED PROTEIN KINASE KINASE KINASE 19-RELATED"/>
    <property type="match status" value="1"/>
</dbReference>
<dbReference type="InterPro" id="IPR000719">
    <property type="entry name" value="Prot_kinase_dom"/>
</dbReference>
<keyword evidence="9" id="KW-1185">Reference proteome</keyword>
<keyword evidence="6" id="KW-0067">ATP-binding</keyword>
<keyword evidence="5" id="KW-0418">Kinase</keyword>
<evidence type="ECO:0000256" key="5">
    <source>
        <dbReference type="ARBA" id="ARBA00022777"/>
    </source>
</evidence>
<dbReference type="EMBL" id="MKGL01000414">
    <property type="protein sequence ID" value="RNE99046.1"/>
    <property type="molecule type" value="Genomic_DNA"/>
</dbReference>
<organism evidence="8 9">
    <name type="scientific">Trypanosoma rangeli</name>
    <dbReference type="NCBI Taxonomy" id="5698"/>
    <lineage>
        <taxon>Eukaryota</taxon>
        <taxon>Discoba</taxon>
        <taxon>Euglenozoa</taxon>
        <taxon>Kinetoplastea</taxon>
        <taxon>Metakinetoplastina</taxon>
        <taxon>Trypanosomatida</taxon>
        <taxon>Trypanosomatidae</taxon>
        <taxon>Trypanosoma</taxon>
        <taxon>Herpetosoma</taxon>
    </lineage>
</organism>
<dbReference type="CDD" id="cd06606">
    <property type="entry name" value="STKc_MAPKKK"/>
    <property type="match status" value="1"/>
</dbReference>
<dbReference type="Pfam" id="PF00069">
    <property type="entry name" value="Pkinase"/>
    <property type="match status" value="1"/>
</dbReference>
<keyword evidence="3" id="KW-0677">Repeat</keyword>
<evidence type="ECO:0000313" key="8">
    <source>
        <dbReference type="EMBL" id="RNE99046.1"/>
    </source>
</evidence>
<reference evidence="8 9" key="1">
    <citation type="journal article" date="2018" name="BMC Genomics">
        <title>Genomic comparison of Trypanosoma conorhini and Trypanosoma rangeli to Trypanosoma cruzi strains of high and low virulence.</title>
        <authorList>
            <person name="Bradwell K.R."/>
            <person name="Koparde V.N."/>
            <person name="Matveyev A.V."/>
            <person name="Serrano M.G."/>
            <person name="Alves J.M."/>
            <person name="Parikh H."/>
            <person name="Huang B."/>
            <person name="Lee V."/>
            <person name="Espinosa-Alvarez O."/>
            <person name="Ortiz P.A."/>
            <person name="Costa-Martins A.G."/>
            <person name="Teixeira M.M."/>
            <person name="Buck G.A."/>
        </authorList>
    </citation>
    <scope>NUCLEOTIDE SEQUENCE [LARGE SCALE GENOMIC DNA]</scope>
    <source>
        <strain evidence="8 9">AM80</strain>
    </source>
</reference>
<dbReference type="Proteomes" id="UP000283634">
    <property type="component" value="Unassembled WGS sequence"/>
</dbReference>
<proteinExistence type="predicted"/>
<dbReference type="AlphaFoldDB" id="A0A422N0Q9"/>
<sequence length="617" mass="68201">MDSGLEQVGPYEDQSVALQAEPTRIDFDEGYYIGTVDEDGRMSGYGKAVWTSGDTYVGTWLGDTMNGRGVYTWADGDCYEGEYKNGLQNGFGVLKDATGVYTGEWVDDMRQGIGKMEYACGSVYEGEWVANMRHGEGKLTEESGIVYHGEFVRNEKEGKGVMTNAEGDVYEGEFANGKPNGKGKYVWADGAKYIGSFKEGLKHGQGCEWMANGDWVAGVFVNGEHDQKQAVHKAVVTDEDPFGEQIDPAVLMALDAQKLRMMSRGQFPTDDKKYFNNINATGSVTSNVSDPSGWINNYSGSLLMTNSLTHSEHGYTNGHTAIPVETPLRQSRLMLTDADLEGWRQIKIIGKGSYGAVYEALLVSGRTVCCKVIELGSLTDREEMDKLRNEISLMKRLHHPNIVQYYGCQEERGKNTLNIFMELVSGGSINTFVKKFKTIPLPTVRQWAYQIVCGVKYLHNCGIVHRDIKGDNVLVSLDGIIKVADFGCSKAIDDVCSKTHGCQTMVGTPYWMAPEVIKCEAGGYGMKSDIWSIGCTVVEMITGKPPWPECNSMWAAVYKIAHSTGLPTEIPKDLDPKLMNFLELCFERDPKQRPTAEQLLRHSFFGALGSNDGGQMK</sequence>
<evidence type="ECO:0000256" key="1">
    <source>
        <dbReference type="ARBA" id="ARBA00022527"/>
    </source>
</evidence>
<evidence type="ECO:0000313" key="9">
    <source>
        <dbReference type="Proteomes" id="UP000283634"/>
    </source>
</evidence>
<dbReference type="OrthoDB" id="266718at2759"/>
<keyword evidence="1" id="KW-0723">Serine/threonine-protein kinase</keyword>
<evidence type="ECO:0000256" key="6">
    <source>
        <dbReference type="ARBA" id="ARBA00022840"/>
    </source>
</evidence>
<evidence type="ECO:0000256" key="3">
    <source>
        <dbReference type="ARBA" id="ARBA00022737"/>
    </source>
</evidence>
<dbReference type="Gene3D" id="2.20.110.10">
    <property type="entry name" value="Histone H3 K4-specific methyltransferase SET7/9 N-terminal domain"/>
    <property type="match status" value="3"/>
</dbReference>
<keyword evidence="2 8" id="KW-0808">Transferase</keyword>
<dbReference type="PANTHER" id="PTHR11584">
    <property type="entry name" value="SERINE/THREONINE PROTEIN KINASE"/>
    <property type="match status" value="1"/>
</dbReference>
<feature type="domain" description="Protein kinase" evidence="7">
    <location>
        <begin position="343"/>
        <end position="605"/>
    </location>
</feature>
<dbReference type="Pfam" id="PF02493">
    <property type="entry name" value="MORN"/>
    <property type="match status" value="8"/>
</dbReference>
<dbReference type="GO" id="GO:0004674">
    <property type="term" value="F:protein serine/threonine kinase activity"/>
    <property type="evidence" value="ECO:0007669"/>
    <property type="project" value="UniProtKB-KW"/>
</dbReference>